<gene>
    <name evidence="2" type="ORF">SKAU_G00139610</name>
</gene>
<reference evidence="2" key="1">
    <citation type="journal article" date="2023" name="Science">
        <title>Genome structures resolve the early diversification of teleost fishes.</title>
        <authorList>
            <person name="Parey E."/>
            <person name="Louis A."/>
            <person name="Montfort J."/>
            <person name="Bouchez O."/>
            <person name="Roques C."/>
            <person name="Iampietro C."/>
            <person name="Lluch J."/>
            <person name="Castinel A."/>
            <person name="Donnadieu C."/>
            <person name="Desvignes T."/>
            <person name="Floi Bucao C."/>
            <person name="Jouanno E."/>
            <person name="Wen M."/>
            <person name="Mejri S."/>
            <person name="Dirks R."/>
            <person name="Jansen H."/>
            <person name="Henkel C."/>
            <person name="Chen W.J."/>
            <person name="Zahm M."/>
            <person name="Cabau C."/>
            <person name="Klopp C."/>
            <person name="Thompson A.W."/>
            <person name="Robinson-Rechavi M."/>
            <person name="Braasch I."/>
            <person name="Lecointre G."/>
            <person name="Bobe J."/>
            <person name="Postlethwait J.H."/>
            <person name="Berthelot C."/>
            <person name="Roest Crollius H."/>
            <person name="Guiguen Y."/>
        </authorList>
    </citation>
    <scope>NUCLEOTIDE SEQUENCE</scope>
    <source>
        <strain evidence="2">WJC10195</strain>
    </source>
</reference>
<accession>A0A9Q1FSV7</accession>
<evidence type="ECO:0000256" key="1">
    <source>
        <dbReference type="SAM" id="MobiDB-lite"/>
    </source>
</evidence>
<feature type="region of interest" description="Disordered" evidence="1">
    <location>
        <begin position="1"/>
        <end position="45"/>
    </location>
</feature>
<evidence type="ECO:0000313" key="3">
    <source>
        <dbReference type="Proteomes" id="UP001152622"/>
    </source>
</evidence>
<sequence length="82" mass="8534">MPRQGQPLARLTSGRVAPGDGAGARHLGTEPDSPPSQAQARDRGHPCQLGCCDVPLAVHSALSLTLALPADRETRCQRAAGR</sequence>
<dbReference type="AlphaFoldDB" id="A0A9Q1FSV7"/>
<name>A0A9Q1FSV7_SYNKA</name>
<comment type="caution">
    <text evidence="2">The sequence shown here is derived from an EMBL/GenBank/DDBJ whole genome shotgun (WGS) entry which is preliminary data.</text>
</comment>
<evidence type="ECO:0000313" key="2">
    <source>
        <dbReference type="EMBL" id="KAJ8365130.1"/>
    </source>
</evidence>
<proteinExistence type="predicted"/>
<protein>
    <submittedName>
        <fullName evidence="2">Uncharacterized protein</fullName>
    </submittedName>
</protein>
<dbReference type="EMBL" id="JAINUF010000004">
    <property type="protein sequence ID" value="KAJ8365130.1"/>
    <property type="molecule type" value="Genomic_DNA"/>
</dbReference>
<organism evidence="2 3">
    <name type="scientific">Synaphobranchus kaupii</name>
    <name type="common">Kaup's arrowtooth eel</name>
    <dbReference type="NCBI Taxonomy" id="118154"/>
    <lineage>
        <taxon>Eukaryota</taxon>
        <taxon>Metazoa</taxon>
        <taxon>Chordata</taxon>
        <taxon>Craniata</taxon>
        <taxon>Vertebrata</taxon>
        <taxon>Euteleostomi</taxon>
        <taxon>Actinopterygii</taxon>
        <taxon>Neopterygii</taxon>
        <taxon>Teleostei</taxon>
        <taxon>Anguilliformes</taxon>
        <taxon>Synaphobranchidae</taxon>
        <taxon>Synaphobranchus</taxon>
    </lineage>
</organism>
<dbReference type="Proteomes" id="UP001152622">
    <property type="component" value="Chromosome 4"/>
</dbReference>
<keyword evidence="3" id="KW-1185">Reference proteome</keyword>